<dbReference type="Proteomes" id="UP001281147">
    <property type="component" value="Unassembled WGS sequence"/>
</dbReference>
<keyword evidence="2" id="KW-1185">Reference proteome</keyword>
<gene>
    <name evidence="1" type="primary">RMS1_1</name>
    <name evidence="1" type="ORF">LTR37_006000</name>
</gene>
<sequence length="532" mass="59712">MRVVLGGDVVKKTRANVSGGYMHVYNGRLKRGDKAQAANLSARSNHTCALSNTTDWTPNSSFFNMLDDSGNDEFYSRSMRFIDWLKCSGTAVSTKIELADLRQQSAGRGVVAKEDIEDDEELFSVPRSSILTVETSGLPEAIRSDLQDPWLSLILAMAFEQQRGKESPWKPYFDVLPATFDTLMYWSTEELEYLRGSAVADKIGKQSADKAFSEQLVPILRQHEAALDLAQLSDDDLLTLFHKMGSTIMAYAFDLESPSSQSKTEGEDWEEDSDAGESLPKGMVPFADMLNADADRNNAKLFYEDDKVVMKTITAVQKGEELFNDYGPLPRADVLRRYGYVTDNYATYDVFEVALATVKDVTKEHLKMAEAGVHTRLDYFDEQGILEDGYDVSRASSEDGPFTDEFVVLLNTLVLPAADFDKLKKKDKLPKPELSEKALQLLYHILLHRRAMYPIDDRDSTRNPSGNLAAASGTSNEHRRNMAVQIIRGEKEVLQEAADTVQKLLGDGNKRKVDTFEDEVANMHLEKKQKTW</sequence>
<protein>
    <submittedName>
        <fullName evidence="1">Ribosomal lysine N-methyltransferase 4</fullName>
    </submittedName>
</protein>
<accession>A0ACC3NI96</accession>
<evidence type="ECO:0000313" key="2">
    <source>
        <dbReference type="Proteomes" id="UP001281147"/>
    </source>
</evidence>
<dbReference type="EMBL" id="JAUTXU010000038">
    <property type="protein sequence ID" value="KAK3717291.1"/>
    <property type="molecule type" value="Genomic_DNA"/>
</dbReference>
<comment type="caution">
    <text evidence="1">The sequence shown here is derived from an EMBL/GenBank/DDBJ whole genome shotgun (WGS) entry which is preliminary data.</text>
</comment>
<name>A0ACC3NI96_9PEZI</name>
<evidence type="ECO:0000313" key="1">
    <source>
        <dbReference type="EMBL" id="KAK3717291.1"/>
    </source>
</evidence>
<reference evidence="1" key="1">
    <citation type="submission" date="2023-07" db="EMBL/GenBank/DDBJ databases">
        <title>Black Yeasts Isolated from many extreme environments.</title>
        <authorList>
            <person name="Coleine C."/>
            <person name="Stajich J.E."/>
            <person name="Selbmann L."/>
        </authorList>
    </citation>
    <scope>NUCLEOTIDE SEQUENCE</scope>
    <source>
        <strain evidence="1">CCFEE 5714</strain>
    </source>
</reference>
<proteinExistence type="predicted"/>
<organism evidence="1 2">
    <name type="scientific">Vermiconidia calcicola</name>
    <dbReference type="NCBI Taxonomy" id="1690605"/>
    <lineage>
        <taxon>Eukaryota</taxon>
        <taxon>Fungi</taxon>
        <taxon>Dikarya</taxon>
        <taxon>Ascomycota</taxon>
        <taxon>Pezizomycotina</taxon>
        <taxon>Dothideomycetes</taxon>
        <taxon>Dothideomycetidae</taxon>
        <taxon>Mycosphaerellales</taxon>
        <taxon>Extremaceae</taxon>
        <taxon>Vermiconidia</taxon>
    </lineage>
</organism>